<organism evidence="9">
    <name type="scientific">Dunaliella tertiolecta</name>
    <name type="common">Green alga</name>
    <dbReference type="NCBI Taxonomy" id="3047"/>
    <lineage>
        <taxon>Eukaryota</taxon>
        <taxon>Viridiplantae</taxon>
        <taxon>Chlorophyta</taxon>
        <taxon>core chlorophytes</taxon>
        <taxon>Chlorophyceae</taxon>
        <taxon>CS clade</taxon>
        <taxon>Chlamydomonadales</taxon>
        <taxon>Dunaliellaceae</taxon>
        <taxon>Dunaliella</taxon>
    </lineage>
</organism>
<evidence type="ECO:0000259" key="8">
    <source>
        <dbReference type="Pfam" id="PF07687"/>
    </source>
</evidence>
<dbReference type="Pfam" id="PF07687">
    <property type="entry name" value="M20_dimer"/>
    <property type="match status" value="1"/>
</dbReference>
<dbReference type="InterPro" id="IPR036264">
    <property type="entry name" value="Bact_exopeptidase_dim_dom"/>
</dbReference>
<feature type="domain" description="Peptidase M20 dimerisation" evidence="8">
    <location>
        <begin position="287"/>
        <end position="394"/>
    </location>
</feature>
<dbReference type="PANTHER" id="PTHR32494:SF19">
    <property type="entry name" value="ALLANTOATE DEIMINASE-RELATED"/>
    <property type="match status" value="1"/>
</dbReference>
<keyword evidence="5" id="KW-0378">Hydrolase</keyword>
<keyword evidence="3" id="KW-0659">Purine metabolism</keyword>
<evidence type="ECO:0000256" key="6">
    <source>
        <dbReference type="ARBA" id="ARBA00023211"/>
    </source>
</evidence>
<comment type="subunit">
    <text evidence="2">Homodimer.</text>
</comment>
<dbReference type="Pfam" id="PF01546">
    <property type="entry name" value="Peptidase_M20"/>
    <property type="match status" value="1"/>
</dbReference>
<dbReference type="InterPro" id="IPR002933">
    <property type="entry name" value="Peptidase_M20"/>
</dbReference>
<evidence type="ECO:0000313" key="9">
    <source>
        <dbReference type="EMBL" id="CAE0493470.1"/>
    </source>
</evidence>
<feature type="signal peptide" evidence="7">
    <location>
        <begin position="1"/>
        <end position="35"/>
    </location>
</feature>
<dbReference type="SUPFAM" id="SSF53187">
    <property type="entry name" value="Zn-dependent exopeptidases"/>
    <property type="match status" value="1"/>
</dbReference>
<protein>
    <recommendedName>
        <fullName evidence="8">Peptidase M20 dimerisation domain-containing protein</fullName>
    </recommendedName>
</protein>
<dbReference type="GO" id="GO:0046872">
    <property type="term" value="F:metal ion binding"/>
    <property type="evidence" value="ECO:0007669"/>
    <property type="project" value="UniProtKB-KW"/>
</dbReference>
<evidence type="ECO:0000256" key="3">
    <source>
        <dbReference type="ARBA" id="ARBA00022631"/>
    </source>
</evidence>
<gene>
    <name evidence="9" type="ORF">DTER00134_LOCUS8543</name>
</gene>
<dbReference type="PANTHER" id="PTHR32494">
    <property type="entry name" value="ALLANTOATE DEIMINASE-RELATED"/>
    <property type="match status" value="1"/>
</dbReference>
<dbReference type="SUPFAM" id="SSF55031">
    <property type="entry name" value="Bacterial exopeptidase dimerisation domain"/>
    <property type="match status" value="1"/>
</dbReference>
<accession>A0A7S3QUR7</accession>
<evidence type="ECO:0000256" key="4">
    <source>
        <dbReference type="ARBA" id="ARBA00022723"/>
    </source>
</evidence>
<sequence>MGSRRPWGAEKLNRMHPLPFSLWFALLMFCRCVSASEFAHITLNKEPNDHLESLAQISDSEVSLERTFLSPAHRRASTQLRVWMEEAGMETWVDAIGNVHGRINSSNPDAAAIVIASHFDTVLDGGKYDGALGIIVGMAAIKHTVLQAAQQAGVDLAGSIQQAGAPVPEAARTAAQRTLRAPLHLVAFSDEEGIRFKSTFLGSRAVVGSLVPNGMLDAQDRQGQSLRKVLEAEHAAAGKGSRPAEEIAASLVLPPQSVKEYVEVHIEQGPVLEGLGVSLGAVSAIAGQTRLWVVVNGTQGHAGTVPMRGRADALAAGASIISAIEHICGGGPDAPPASDEASENEMLVCTVGELRVWPGASNVIPGSVQLSVDIRAKADMLRTSIVQQVKADITRLCITRGVSCSVAQNHDAPAVLSDAGLVQDLVSAIRTSQPLLQQILPSGGEAAECTGPGEQCKWGENTEENDAGEALASSPSACSGQGRDVPVLVSGAGHDTMAMAEITKVAMMFVRCRGGISHSPLEHTEPKDVAAASAALATFIAGRVL</sequence>
<dbReference type="AlphaFoldDB" id="A0A7S3QUR7"/>
<dbReference type="InterPro" id="IPR011650">
    <property type="entry name" value="Peptidase_M20_dimer"/>
</dbReference>
<dbReference type="InterPro" id="IPR010158">
    <property type="entry name" value="Amidase_Cbmase"/>
</dbReference>
<dbReference type="CDD" id="cd03884">
    <property type="entry name" value="M20_bAS"/>
    <property type="match status" value="1"/>
</dbReference>
<dbReference type="GO" id="GO:0016813">
    <property type="term" value="F:hydrolase activity, acting on carbon-nitrogen (but not peptide) bonds, in linear amidines"/>
    <property type="evidence" value="ECO:0007669"/>
    <property type="project" value="InterPro"/>
</dbReference>
<name>A0A7S3QUR7_DUNTE</name>
<feature type="chain" id="PRO_5030839727" description="Peptidase M20 dimerisation domain-containing protein" evidence="7">
    <location>
        <begin position="36"/>
        <end position="545"/>
    </location>
</feature>
<proteinExistence type="predicted"/>
<dbReference type="EMBL" id="HBIP01014690">
    <property type="protein sequence ID" value="CAE0493470.1"/>
    <property type="molecule type" value="Transcribed_RNA"/>
</dbReference>
<keyword evidence="4" id="KW-0479">Metal-binding</keyword>
<reference evidence="9" key="1">
    <citation type="submission" date="2021-01" db="EMBL/GenBank/DDBJ databases">
        <authorList>
            <person name="Corre E."/>
            <person name="Pelletier E."/>
            <person name="Niang G."/>
            <person name="Scheremetjew M."/>
            <person name="Finn R."/>
            <person name="Kale V."/>
            <person name="Holt S."/>
            <person name="Cochrane G."/>
            <person name="Meng A."/>
            <person name="Brown T."/>
            <person name="Cohen L."/>
        </authorList>
    </citation>
    <scope>NUCLEOTIDE SEQUENCE</scope>
    <source>
        <strain evidence="9">CCMP1320</strain>
    </source>
</reference>
<evidence type="ECO:0000256" key="2">
    <source>
        <dbReference type="ARBA" id="ARBA00011738"/>
    </source>
</evidence>
<evidence type="ECO:0000256" key="7">
    <source>
        <dbReference type="SAM" id="SignalP"/>
    </source>
</evidence>
<keyword evidence="6" id="KW-0464">Manganese</keyword>
<dbReference type="GO" id="GO:0006144">
    <property type="term" value="P:purine nucleobase metabolic process"/>
    <property type="evidence" value="ECO:0007669"/>
    <property type="project" value="UniProtKB-KW"/>
</dbReference>
<evidence type="ECO:0000256" key="1">
    <source>
        <dbReference type="ARBA" id="ARBA00001936"/>
    </source>
</evidence>
<dbReference type="Gene3D" id="3.30.70.360">
    <property type="match status" value="1"/>
</dbReference>
<dbReference type="Gene3D" id="3.40.630.10">
    <property type="entry name" value="Zn peptidases"/>
    <property type="match status" value="2"/>
</dbReference>
<evidence type="ECO:0000256" key="5">
    <source>
        <dbReference type="ARBA" id="ARBA00022801"/>
    </source>
</evidence>
<comment type="cofactor">
    <cofactor evidence="1">
        <name>Mn(2+)</name>
        <dbReference type="ChEBI" id="CHEBI:29035"/>
    </cofactor>
</comment>
<keyword evidence="7" id="KW-0732">Signal</keyword>